<reference evidence="2" key="2">
    <citation type="submission" date="2024-04" db="UniProtKB">
        <authorList>
            <consortium name="Ensembl"/>
        </authorList>
    </citation>
    <scope>IDENTIFICATION</scope>
</reference>
<organism evidence="2">
    <name type="scientific">Gasterosteus aculeatus</name>
    <name type="common">Three-spined stickleback</name>
    <dbReference type="NCBI Taxonomy" id="69293"/>
    <lineage>
        <taxon>Eukaryota</taxon>
        <taxon>Metazoa</taxon>
        <taxon>Chordata</taxon>
        <taxon>Craniata</taxon>
        <taxon>Vertebrata</taxon>
        <taxon>Euteleostomi</taxon>
        <taxon>Actinopterygii</taxon>
        <taxon>Neopterygii</taxon>
        <taxon>Teleostei</taxon>
        <taxon>Neoteleostei</taxon>
        <taxon>Acanthomorphata</taxon>
        <taxon>Eupercaria</taxon>
        <taxon>Perciformes</taxon>
        <taxon>Cottioidei</taxon>
        <taxon>Gasterosteales</taxon>
        <taxon>Gasterosteidae</taxon>
        <taxon>Gasterosteus</taxon>
    </lineage>
</organism>
<dbReference type="eggNOG" id="ENOG502SX4B">
    <property type="taxonomic scope" value="Eukaryota"/>
</dbReference>
<evidence type="ECO:0000256" key="1">
    <source>
        <dbReference type="SAM" id="MobiDB-lite"/>
    </source>
</evidence>
<dbReference type="Bgee" id="ENSGACG00000006675">
    <property type="expression patterns" value="Expressed in camera-type eye"/>
</dbReference>
<dbReference type="AlphaFoldDB" id="G3NU19"/>
<feature type="compositionally biased region" description="Basic and acidic residues" evidence="1">
    <location>
        <begin position="38"/>
        <end position="49"/>
    </location>
</feature>
<feature type="region of interest" description="Disordered" evidence="1">
    <location>
        <begin position="1"/>
        <end position="100"/>
    </location>
</feature>
<dbReference type="STRING" id="69293.ENSGACP00000008837"/>
<feature type="compositionally biased region" description="Basic and acidic residues" evidence="1">
    <location>
        <begin position="1"/>
        <end position="17"/>
    </location>
</feature>
<reference evidence="2" key="1">
    <citation type="submission" date="2006-01" db="EMBL/GenBank/DDBJ databases">
        <authorList>
            <person name="Lindblad-Toh K."/>
            <person name="Mauceli E."/>
            <person name="Grabherr M."/>
            <person name="Chang J.L."/>
            <person name="Lander E.S."/>
        </authorList>
    </citation>
    <scope>NUCLEOTIDE SEQUENCE [LARGE SCALE GENOMIC DNA]</scope>
</reference>
<protein>
    <submittedName>
        <fullName evidence="2">Uncharacterized protein</fullName>
    </submittedName>
</protein>
<dbReference type="InParanoid" id="G3NU19"/>
<dbReference type="Ensembl" id="ENSGACT00000008856.1">
    <property type="protein sequence ID" value="ENSGACP00000008837.1"/>
    <property type="gene ID" value="ENSGACG00000006675.1"/>
</dbReference>
<feature type="compositionally biased region" description="Basic and acidic residues" evidence="1">
    <location>
        <begin position="61"/>
        <end position="70"/>
    </location>
</feature>
<sequence>MHGGDERRCKLPRRAEEGPAVIIPDLPGPRRGGPGPRNHHEQAGPRPREGASALHRGGAHGAERGGERRAALAPGERGHGGGRGGPVPGAVHPSGQHCRL</sequence>
<name>G3NU19_GASAC</name>
<proteinExistence type="predicted"/>
<accession>G3NU19</accession>
<evidence type="ECO:0000313" key="2">
    <source>
        <dbReference type="Ensembl" id="ENSGACP00000008837.1"/>
    </source>
</evidence>